<reference evidence="4 5" key="1">
    <citation type="journal article" date="2008" name="Int. J. Syst. Evol. Microbiol.">
        <title>Tessaracoccus flavescens sp. nov., isolated from marine sediment.</title>
        <authorList>
            <person name="Lee D.W."/>
            <person name="Lee S.D."/>
        </authorList>
    </citation>
    <scope>NUCLEOTIDE SEQUENCE [LARGE SCALE GENOMIC DNA]</scope>
    <source>
        <strain evidence="4 5">T21</strain>
    </source>
</reference>
<dbReference type="Gene3D" id="3.30.450.90">
    <property type="match status" value="1"/>
</dbReference>
<keyword evidence="5" id="KW-1185">Reference proteome</keyword>
<dbReference type="SUPFAM" id="SSF52540">
    <property type="entry name" value="P-loop containing nucleoside triphosphate hydrolases"/>
    <property type="match status" value="1"/>
</dbReference>
<feature type="region of interest" description="Disordered" evidence="2">
    <location>
        <begin position="26"/>
        <end position="134"/>
    </location>
</feature>
<dbReference type="InterPro" id="IPR027417">
    <property type="entry name" value="P-loop_NTPase"/>
</dbReference>
<dbReference type="InterPro" id="IPR001482">
    <property type="entry name" value="T2SS/T4SS_dom"/>
</dbReference>
<dbReference type="PANTHER" id="PTHR30486">
    <property type="entry name" value="TWITCHING MOTILITY PROTEIN PILT"/>
    <property type="match status" value="1"/>
</dbReference>
<evidence type="ECO:0000313" key="4">
    <source>
        <dbReference type="EMBL" id="WGT47440.1"/>
    </source>
</evidence>
<dbReference type="Proteomes" id="UP001244136">
    <property type="component" value="Chromosome"/>
</dbReference>
<dbReference type="InterPro" id="IPR003593">
    <property type="entry name" value="AAA+_ATPase"/>
</dbReference>
<evidence type="ECO:0000256" key="2">
    <source>
        <dbReference type="SAM" id="MobiDB-lite"/>
    </source>
</evidence>
<dbReference type="EMBL" id="CP123967">
    <property type="protein sequence ID" value="WGT47440.1"/>
    <property type="molecule type" value="Genomic_DNA"/>
</dbReference>
<proteinExistence type="inferred from homology"/>
<dbReference type="CDD" id="cd01131">
    <property type="entry name" value="PilT"/>
    <property type="match status" value="1"/>
</dbReference>
<evidence type="ECO:0000256" key="1">
    <source>
        <dbReference type="ARBA" id="ARBA00006611"/>
    </source>
</evidence>
<dbReference type="NCBIfam" id="TIGR01420">
    <property type="entry name" value="pilT_fam"/>
    <property type="match status" value="1"/>
</dbReference>
<dbReference type="InterPro" id="IPR050921">
    <property type="entry name" value="T4SS_GSP_E_ATPase"/>
</dbReference>
<accession>A0ABY8PY60</accession>
<comment type="similarity">
    <text evidence="1">Belongs to the GSP E family.</text>
</comment>
<feature type="domain" description="Bacterial type II secretion system protein E" evidence="3">
    <location>
        <begin position="396"/>
        <end position="410"/>
    </location>
</feature>
<name>A0ABY8PY60_9ACTN</name>
<dbReference type="PROSITE" id="PS00662">
    <property type="entry name" value="T2SP_E"/>
    <property type="match status" value="1"/>
</dbReference>
<evidence type="ECO:0000259" key="3">
    <source>
        <dbReference type="PROSITE" id="PS00662"/>
    </source>
</evidence>
<dbReference type="Gene3D" id="3.40.50.300">
    <property type="entry name" value="P-loop containing nucleotide triphosphate hydrolases"/>
    <property type="match status" value="1"/>
</dbReference>
<gene>
    <name evidence="4" type="ORF">QH948_01235</name>
</gene>
<dbReference type="InterPro" id="IPR006321">
    <property type="entry name" value="PilT/PilU"/>
</dbReference>
<organism evidence="4 5">
    <name type="scientific">Tessaracoccus lacteus</name>
    <dbReference type="NCBI Taxonomy" id="3041766"/>
    <lineage>
        <taxon>Bacteria</taxon>
        <taxon>Bacillati</taxon>
        <taxon>Actinomycetota</taxon>
        <taxon>Actinomycetes</taxon>
        <taxon>Propionibacteriales</taxon>
        <taxon>Propionibacteriaceae</taxon>
        <taxon>Tessaracoccus</taxon>
    </lineage>
</organism>
<protein>
    <submittedName>
        <fullName evidence="4">PilT/PilU family type 4a pilus ATPase</fullName>
    </submittedName>
</protein>
<feature type="compositionally biased region" description="Low complexity" evidence="2">
    <location>
        <begin position="68"/>
        <end position="90"/>
    </location>
</feature>
<feature type="compositionally biased region" description="Low complexity" evidence="2">
    <location>
        <begin position="98"/>
        <end position="134"/>
    </location>
</feature>
<sequence length="579" mass="61453">MTPEDGYFPPAAPTRFDELFAGKDVDPDLRSYLDGVPGVTLPPTAARRSSPSEPDGAGDSPWAAPDRSASSTPGRSASSASDWATSSWSAPRANTEWSVSSTGTSPSPKPTSDWAAPALQDTAPPAAPAPSSWSAPAGVAAVEWPPPAAPAPRAARSLPADDADEAMRLPAYLAPVKEPVSGLAARAGEVDPILRRQIADVDAEFVTSIRAVLTEGASDLHLCAESTPVIRIDGELKSVAGTTSWSRERIRRVIESFVPAEMLQAFEKDLELDLAFSVGDVARFRVNIFQDQRGLGAALRIIPTEIKSVAQLGLPSELVDLAHLPRGLVLVCGPTGSGKSTTLAAIIDKANASRASHIVTVEDPVEFLHHHKRGIINQREVGADTHDFSHALKHALRQDPDIILVGELRDLETISTALTAAETGHLVFATLHTQDVAQTIDRIIDVYPSHQQAQVRTQLAATVRAIVVQTLIRRAGGKGRTVATEVMFTNPAIASLIRAGKTHQMRTALQAGSAQGMHTLDQDLARLVLSGDITHAQALDLAQETAEFEQLVRNRGLGRDVDPMLIEGTRQVAGGMGAS</sequence>
<dbReference type="SMART" id="SM00382">
    <property type="entry name" value="AAA"/>
    <property type="match status" value="1"/>
</dbReference>
<dbReference type="Pfam" id="PF00437">
    <property type="entry name" value="T2SSE"/>
    <property type="match status" value="1"/>
</dbReference>
<evidence type="ECO:0000313" key="5">
    <source>
        <dbReference type="Proteomes" id="UP001244136"/>
    </source>
</evidence>
<dbReference type="RefSeq" id="WP_281145170.1">
    <property type="nucleotide sequence ID" value="NZ_CP123967.1"/>
</dbReference>